<keyword evidence="2" id="KW-0963">Cytoplasm</keyword>
<gene>
    <name evidence="7" type="ORF">BTN85_2010</name>
</gene>
<reference evidence="7" key="1">
    <citation type="submission" date="2016-12" db="EMBL/GenBank/DDBJ databases">
        <title>Discovery of methanogenic haloarchaea.</title>
        <authorList>
            <person name="Sorokin D.Y."/>
            <person name="Makarova K.S."/>
            <person name="Abbas B."/>
            <person name="Ferrer M."/>
            <person name="Golyshin P.N."/>
        </authorList>
    </citation>
    <scope>NUCLEOTIDE SEQUENCE [LARGE SCALE GENOMIC DNA]</scope>
    <source>
        <strain evidence="7">HMET1</strain>
    </source>
</reference>
<dbReference type="InterPro" id="IPR003593">
    <property type="entry name" value="AAA+_ATPase"/>
</dbReference>
<name>A0A1Q6DSK4_METT1</name>
<dbReference type="InterPro" id="IPR003959">
    <property type="entry name" value="ATPase_AAA_core"/>
</dbReference>
<dbReference type="EMBL" id="MSDW01000002">
    <property type="protein sequence ID" value="OKY77360.1"/>
    <property type="molecule type" value="Genomic_DNA"/>
</dbReference>
<protein>
    <submittedName>
        <fullName evidence="7">ATPase of the AAA+ class CDC48 family</fullName>
    </submittedName>
</protein>
<feature type="compositionally biased region" description="Basic and acidic residues" evidence="5">
    <location>
        <begin position="69"/>
        <end position="94"/>
    </location>
</feature>
<dbReference type="InterPro" id="IPR050168">
    <property type="entry name" value="AAA_ATPase_domain"/>
</dbReference>
<dbReference type="GO" id="GO:0005737">
    <property type="term" value="C:cytoplasm"/>
    <property type="evidence" value="ECO:0007669"/>
    <property type="project" value="UniProtKB-SubCell"/>
</dbReference>
<dbReference type="Pfam" id="PF00004">
    <property type="entry name" value="AAA"/>
    <property type="match status" value="1"/>
</dbReference>
<evidence type="ECO:0000256" key="5">
    <source>
        <dbReference type="SAM" id="MobiDB-lite"/>
    </source>
</evidence>
<keyword evidence="4" id="KW-0067">ATP-binding</keyword>
<dbReference type="SUPFAM" id="SSF52540">
    <property type="entry name" value="P-loop containing nucleoside triphosphate hydrolases"/>
    <property type="match status" value="1"/>
</dbReference>
<dbReference type="PANTHER" id="PTHR23077">
    <property type="entry name" value="AAA-FAMILY ATPASE"/>
    <property type="match status" value="1"/>
</dbReference>
<dbReference type="PANTHER" id="PTHR23077:SF171">
    <property type="entry name" value="NUCLEAR VALOSIN-CONTAINING PROTEIN-LIKE"/>
    <property type="match status" value="1"/>
</dbReference>
<proteinExistence type="predicted"/>
<organism evidence="7 8">
    <name type="scientific">Methanohalarchaeum thermophilum</name>
    <dbReference type="NCBI Taxonomy" id="1903181"/>
    <lineage>
        <taxon>Archaea</taxon>
        <taxon>Methanobacteriati</taxon>
        <taxon>Methanobacteriota</taxon>
        <taxon>Methanonatronarchaeia</taxon>
        <taxon>Methanonatronarchaeales</taxon>
        <taxon>Methanonatronarchaeaceae</taxon>
        <taxon>Candidatus Methanohalarchaeum</taxon>
    </lineage>
</organism>
<dbReference type="GO" id="GO:0016887">
    <property type="term" value="F:ATP hydrolysis activity"/>
    <property type="evidence" value="ECO:0007669"/>
    <property type="project" value="InterPro"/>
</dbReference>
<evidence type="ECO:0000313" key="8">
    <source>
        <dbReference type="Proteomes" id="UP000185744"/>
    </source>
</evidence>
<comment type="subcellular location">
    <subcellularLocation>
        <location evidence="1">Cytoplasm</location>
    </subcellularLocation>
</comment>
<evidence type="ECO:0000259" key="6">
    <source>
        <dbReference type="SMART" id="SM00382"/>
    </source>
</evidence>
<dbReference type="AlphaFoldDB" id="A0A1Q6DSK4"/>
<dbReference type="InParanoid" id="A0A1Q6DSK4"/>
<keyword evidence="3" id="KW-0547">Nucleotide-binding</keyword>
<dbReference type="FunFam" id="3.40.50.300:FF:001054">
    <property type="entry name" value="ATPase, AAA family, putative"/>
    <property type="match status" value="1"/>
</dbReference>
<dbReference type="Gene3D" id="3.40.50.300">
    <property type="entry name" value="P-loop containing nucleotide triphosphate hydrolases"/>
    <property type="match status" value="1"/>
</dbReference>
<dbReference type="InterPro" id="IPR027417">
    <property type="entry name" value="P-loop_NTPase"/>
</dbReference>
<comment type="caution">
    <text evidence="7">The sequence shown here is derived from an EMBL/GenBank/DDBJ whole genome shotgun (WGS) entry which is preliminary data.</text>
</comment>
<evidence type="ECO:0000256" key="1">
    <source>
        <dbReference type="ARBA" id="ARBA00004496"/>
    </source>
</evidence>
<feature type="domain" description="AAA+ ATPase" evidence="6">
    <location>
        <begin position="145"/>
        <end position="282"/>
    </location>
</feature>
<evidence type="ECO:0000256" key="2">
    <source>
        <dbReference type="ARBA" id="ARBA00022490"/>
    </source>
</evidence>
<keyword evidence="8" id="KW-1185">Reference proteome</keyword>
<evidence type="ECO:0000256" key="4">
    <source>
        <dbReference type="ARBA" id="ARBA00022840"/>
    </source>
</evidence>
<dbReference type="STRING" id="1903181.BTN85_2010"/>
<dbReference type="SMART" id="SM00382">
    <property type="entry name" value="AAA"/>
    <property type="match status" value="1"/>
</dbReference>
<evidence type="ECO:0000313" key="7">
    <source>
        <dbReference type="EMBL" id="OKY77360.1"/>
    </source>
</evidence>
<sequence length="373" mass="42353">MVEILLKDAHNLIKKGLNASNDKISKERYLKASKKLLKASKESNGQIKETRLKNAKKLIQKAEALSTDSESRKKQDKNKEDKSKGEKNKQKAEENDLEEEVVLKEELGITFDKIGGLSDVKEEIKSKILYPYLYPEKAEKYGIHGGGGLLLYGPPGTGKTMLAKATATEIDAEFYSIDPDNIMSRWVGNSEEKVTELFKNARQHDRAVIFIDEVDSLLPKRRSTNSSVMKRVVPKLLGEMEGIENEKDDLLFLGATNEPWSIDQAALRPGRFDKKILVPPPDLESRRKIFKLNLDVEAITEDIDYKKIAEITEGYSGADIEHICYEAKKRTWLKSIKKDEEAKIDTNTILEIIKKTSSSISDSELKKYREFEK</sequence>
<evidence type="ECO:0000256" key="3">
    <source>
        <dbReference type="ARBA" id="ARBA00022741"/>
    </source>
</evidence>
<feature type="region of interest" description="Disordered" evidence="5">
    <location>
        <begin position="62"/>
        <end position="97"/>
    </location>
</feature>
<accession>A0A1Q6DSK4</accession>
<dbReference type="InterPro" id="IPR041569">
    <property type="entry name" value="AAA_lid_3"/>
</dbReference>
<dbReference type="Pfam" id="PF17862">
    <property type="entry name" value="AAA_lid_3"/>
    <property type="match status" value="1"/>
</dbReference>
<dbReference type="Proteomes" id="UP000185744">
    <property type="component" value="Unassembled WGS sequence"/>
</dbReference>
<dbReference type="Gene3D" id="1.10.8.60">
    <property type="match status" value="1"/>
</dbReference>
<dbReference type="GO" id="GO:0005524">
    <property type="term" value="F:ATP binding"/>
    <property type="evidence" value="ECO:0007669"/>
    <property type="project" value="UniProtKB-KW"/>
</dbReference>